<proteinExistence type="predicted"/>
<organism evidence="1 2">
    <name type="scientific">Actinomadura graeca</name>
    <dbReference type="NCBI Taxonomy" id="2750812"/>
    <lineage>
        <taxon>Bacteria</taxon>
        <taxon>Bacillati</taxon>
        <taxon>Actinomycetota</taxon>
        <taxon>Actinomycetes</taxon>
        <taxon>Streptosporangiales</taxon>
        <taxon>Thermomonosporaceae</taxon>
        <taxon>Actinomadura</taxon>
    </lineage>
</organism>
<accession>A0ABX8QT05</accession>
<protein>
    <submittedName>
        <fullName evidence="1">Uncharacterized protein</fullName>
    </submittedName>
</protein>
<evidence type="ECO:0000313" key="2">
    <source>
        <dbReference type="Proteomes" id="UP001049518"/>
    </source>
</evidence>
<reference evidence="1" key="1">
    <citation type="submission" date="2020-07" db="EMBL/GenBank/DDBJ databases">
        <authorList>
            <person name="Tarantini F.S."/>
            <person name="Hong K.W."/>
            <person name="Chan K.G."/>
        </authorList>
    </citation>
    <scope>NUCLEOTIDE SEQUENCE</scope>
    <source>
        <strain evidence="1">32-07</strain>
    </source>
</reference>
<name>A0ABX8QT05_9ACTN</name>
<gene>
    <name evidence="1" type="ORF">AGRA3207_001680</name>
</gene>
<sequence length="80" mass="8633">MSGAKEIRVGDYLFKGGDGVYLLVDPETRDPRATIVSQGNGTWRARTLDGEARTFEPPDGVERPGLWVAQQITEAGLDAG</sequence>
<dbReference type="EMBL" id="CP059572">
    <property type="protein sequence ID" value="QXJ20887.1"/>
    <property type="molecule type" value="Genomic_DNA"/>
</dbReference>
<evidence type="ECO:0000313" key="1">
    <source>
        <dbReference type="EMBL" id="QXJ20887.1"/>
    </source>
</evidence>
<dbReference type="RefSeq" id="WP_231334005.1">
    <property type="nucleotide sequence ID" value="NZ_CP059572.1"/>
</dbReference>
<keyword evidence="2" id="KW-1185">Reference proteome</keyword>
<dbReference type="Proteomes" id="UP001049518">
    <property type="component" value="Chromosome"/>
</dbReference>